<evidence type="ECO:0000256" key="1">
    <source>
        <dbReference type="SAM" id="SignalP"/>
    </source>
</evidence>
<reference evidence="2 3" key="1">
    <citation type="journal article" date="2018" name="Arch. Microbiol.">
        <title>Hymenobacter segetis sp. nov., isolated from soil.</title>
        <authorList>
            <person name="Ten L.N."/>
            <person name="Lim S.J."/>
            <person name="Kim B.O."/>
            <person name="Kang I.K."/>
            <person name="Jung H.Y."/>
        </authorList>
    </citation>
    <scope>NUCLEOTIDE SEQUENCE [LARGE SCALE GENOMIC DNA]</scope>
    <source>
        <strain evidence="2 3">S7-3-11</strain>
    </source>
</reference>
<gene>
    <name evidence="2" type="ORF">AAFH49_09520</name>
</gene>
<comment type="caution">
    <text evidence="2">The sequence shown here is derived from an EMBL/GenBank/DDBJ whole genome shotgun (WGS) entry which is preliminary data.</text>
</comment>
<organism evidence="2 3">
    <name type="scientific">Hymenobacter segetis</name>
    <dbReference type="NCBI Taxonomy" id="2025509"/>
    <lineage>
        <taxon>Bacteria</taxon>
        <taxon>Pseudomonadati</taxon>
        <taxon>Bacteroidota</taxon>
        <taxon>Cytophagia</taxon>
        <taxon>Cytophagales</taxon>
        <taxon>Hymenobacteraceae</taxon>
        <taxon>Hymenobacter</taxon>
    </lineage>
</organism>
<proteinExistence type="predicted"/>
<dbReference type="EMBL" id="JBCEVZ010000018">
    <property type="protein sequence ID" value="MEL5994445.1"/>
    <property type="molecule type" value="Genomic_DNA"/>
</dbReference>
<evidence type="ECO:0000313" key="3">
    <source>
        <dbReference type="Proteomes" id="UP001479606"/>
    </source>
</evidence>
<accession>A0ABU9LWN7</accession>
<feature type="chain" id="PRO_5046002689" evidence="1">
    <location>
        <begin position="21"/>
        <end position="145"/>
    </location>
</feature>
<keyword evidence="3" id="KW-1185">Reference proteome</keyword>
<sequence>MRTFLLFPLLLGLAAGTSPKAPKPGTLFKGKFLNGMKGDSLSFVLAPDGKTVSDFTFNGYWRCGGKLERQRAAGPTKGTFTVTNGTIAGRLCEPPNGGATAWCFDLGGQIAGKTAKGRFRMNINALRCDSYELQWEAVAVGSASK</sequence>
<name>A0ABU9LWN7_9BACT</name>
<keyword evidence="1" id="KW-0732">Signal</keyword>
<protein>
    <submittedName>
        <fullName evidence="2">Uncharacterized protein</fullName>
    </submittedName>
</protein>
<evidence type="ECO:0000313" key="2">
    <source>
        <dbReference type="EMBL" id="MEL5994445.1"/>
    </source>
</evidence>
<dbReference type="Proteomes" id="UP001479606">
    <property type="component" value="Unassembled WGS sequence"/>
</dbReference>
<dbReference type="RefSeq" id="WP_342297612.1">
    <property type="nucleotide sequence ID" value="NZ_JBCEVZ010000018.1"/>
</dbReference>
<feature type="signal peptide" evidence="1">
    <location>
        <begin position="1"/>
        <end position="20"/>
    </location>
</feature>